<evidence type="ECO:0000313" key="2">
    <source>
        <dbReference type="EMBL" id="GMI48949.1"/>
    </source>
</evidence>
<protein>
    <submittedName>
        <fullName evidence="2">Uncharacterized protein</fullName>
    </submittedName>
</protein>
<dbReference type="EMBL" id="BRYA01000449">
    <property type="protein sequence ID" value="GMI48949.1"/>
    <property type="molecule type" value="Genomic_DNA"/>
</dbReference>
<name>A0A9W7GQ02_9STRA</name>
<evidence type="ECO:0000256" key="1">
    <source>
        <dbReference type="SAM" id="MobiDB-lite"/>
    </source>
</evidence>
<dbReference type="SUPFAM" id="SSF63748">
    <property type="entry name" value="Tudor/PWWP/MBT"/>
    <property type="match status" value="1"/>
</dbReference>
<organism evidence="2 3">
    <name type="scientific">Triparma columacea</name>
    <dbReference type="NCBI Taxonomy" id="722753"/>
    <lineage>
        <taxon>Eukaryota</taxon>
        <taxon>Sar</taxon>
        <taxon>Stramenopiles</taxon>
        <taxon>Ochrophyta</taxon>
        <taxon>Bolidophyceae</taxon>
        <taxon>Parmales</taxon>
        <taxon>Triparmaceae</taxon>
        <taxon>Triparma</taxon>
    </lineage>
</organism>
<feature type="compositionally biased region" description="Acidic residues" evidence="1">
    <location>
        <begin position="124"/>
        <end position="133"/>
    </location>
</feature>
<feature type="region of interest" description="Disordered" evidence="1">
    <location>
        <begin position="569"/>
        <end position="612"/>
    </location>
</feature>
<dbReference type="OrthoDB" id="206628at2759"/>
<dbReference type="Gene3D" id="2.30.30.140">
    <property type="match status" value="1"/>
</dbReference>
<feature type="region of interest" description="Disordered" evidence="1">
    <location>
        <begin position="1"/>
        <end position="57"/>
    </location>
</feature>
<accession>A0A9W7GQ02</accession>
<feature type="compositionally biased region" description="Polar residues" evidence="1">
    <location>
        <begin position="43"/>
        <end position="53"/>
    </location>
</feature>
<comment type="caution">
    <text evidence="2">The sequence shown here is derived from an EMBL/GenBank/DDBJ whole genome shotgun (WGS) entry which is preliminary data.</text>
</comment>
<sequence length="626" mass="69541">MTKDNGNGGNVHAKPIPLTSSTKKRSKKIQIELAVPEHLAVSPATTSNSTSNDKTVETVDDHVTSSITYDPHDNSSPTRVPISAGNIIDFEALRPIDSPGETRSNVLDFGNDIIFSQESNSEPSDGESEEEAPDLSRVSKYAYVPGRPLSPAALRAPNLHHFNLDPSSAPAPGTEIELRDLDFTWCPCVVIKNWKTKIKVRYIGWSSEWDETLPYPHSRLARMYTYTKRVKCWVRQGNTDTRFPAVVRLRNPQPGSRHAEEALAMESKVYVEYFHPGPRVMKQKNEEKGEWVNTRNVTGWSSYGGNRVLDDAKKSQDGNLGTKNSIADALKRLESSIRTAVNPAAAVNESLGGGGSIGKLPRRAFERGSLLRREYRVLVGGGEVVNGFTFTGEIKESESSQRKAATKQPSSEPIAVPISWGCYDRGVQRIEETGLYMSVVELGGNRYNLGLYDTATEAKIRTENGRRIMEARLNEGTGEDVKESTYEEVVSELLNMDERENSYTPLKGFVNGLLNNPMVKEGVDDAGRSVANVANEVGLALPNGYLFSLSAHAFKEGNRDQGVGVKVISSRDMRRSRRGDEEEEVQETIEKPMKKKKEEGRKKRRKTPQKIEFDVVRCSMDTSRDV</sequence>
<proteinExistence type="predicted"/>
<feature type="compositionally biased region" description="Basic and acidic residues" evidence="1">
    <location>
        <begin position="588"/>
        <end position="601"/>
    </location>
</feature>
<evidence type="ECO:0000313" key="3">
    <source>
        <dbReference type="Proteomes" id="UP001165065"/>
    </source>
</evidence>
<reference evidence="3" key="1">
    <citation type="journal article" date="2023" name="Commun. Biol.">
        <title>Genome analysis of Parmales, the sister group of diatoms, reveals the evolutionary specialization of diatoms from phago-mixotrophs to photoautotrophs.</title>
        <authorList>
            <person name="Ban H."/>
            <person name="Sato S."/>
            <person name="Yoshikawa S."/>
            <person name="Yamada K."/>
            <person name="Nakamura Y."/>
            <person name="Ichinomiya M."/>
            <person name="Sato N."/>
            <person name="Blanc-Mathieu R."/>
            <person name="Endo H."/>
            <person name="Kuwata A."/>
            <person name="Ogata H."/>
        </authorList>
    </citation>
    <scope>NUCLEOTIDE SEQUENCE [LARGE SCALE GENOMIC DNA]</scope>
</reference>
<keyword evidence="3" id="KW-1185">Reference proteome</keyword>
<dbReference type="AlphaFoldDB" id="A0A9W7GQ02"/>
<feature type="region of interest" description="Disordered" evidence="1">
    <location>
        <begin position="116"/>
        <end position="136"/>
    </location>
</feature>
<gene>
    <name evidence="2" type="ORF">TrCOL_g13176</name>
</gene>
<dbReference type="Proteomes" id="UP001165065">
    <property type="component" value="Unassembled WGS sequence"/>
</dbReference>